<dbReference type="EC" id="2.7.13.3" evidence="2"/>
<dbReference type="Pfam" id="PF00072">
    <property type="entry name" value="Response_reg"/>
    <property type="match status" value="1"/>
</dbReference>
<dbReference type="PROSITE" id="PS50109">
    <property type="entry name" value="HIS_KIN"/>
    <property type="match status" value="1"/>
</dbReference>
<evidence type="ECO:0000256" key="5">
    <source>
        <dbReference type="SAM" id="MobiDB-lite"/>
    </source>
</evidence>
<accession>A0ABU5DGK1</accession>
<dbReference type="Proteomes" id="UP001285263">
    <property type="component" value="Unassembled WGS sequence"/>
</dbReference>
<reference evidence="8 9" key="1">
    <citation type="submission" date="2023-11" db="EMBL/GenBank/DDBJ databases">
        <title>Paucibacter sp. nov., isolated from fresh soil in Korea.</title>
        <authorList>
            <person name="Le N.T.T."/>
        </authorList>
    </citation>
    <scope>NUCLEOTIDE SEQUENCE [LARGE SCALE GENOMIC DNA]</scope>
    <source>
        <strain evidence="8 9">R3-3</strain>
    </source>
</reference>
<name>A0ABU5DGK1_9BURK</name>
<evidence type="ECO:0000256" key="2">
    <source>
        <dbReference type="ARBA" id="ARBA00012438"/>
    </source>
</evidence>
<proteinExistence type="predicted"/>
<dbReference type="SUPFAM" id="SSF55874">
    <property type="entry name" value="ATPase domain of HSP90 chaperone/DNA topoisomerase II/histidine kinase"/>
    <property type="match status" value="1"/>
</dbReference>
<organism evidence="8 9">
    <name type="scientific">Roseateles agri</name>
    <dbReference type="NCBI Taxonomy" id="3098619"/>
    <lineage>
        <taxon>Bacteria</taxon>
        <taxon>Pseudomonadati</taxon>
        <taxon>Pseudomonadota</taxon>
        <taxon>Betaproteobacteria</taxon>
        <taxon>Burkholderiales</taxon>
        <taxon>Sphaerotilaceae</taxon>
        <taxon>Roseateles</taxon>
    </lineage>
</organism>
<dbReference type="RefSeq" id="WP_320423323.1">
    <property type="nucleotide sequence ID" value="NZ_JAXCLA010000004.1"/>
</dbReference>
<dbReference type="InterPro" id="IPR003661">
    <property type="entry name" value="HisK_dim/P_dom"/>
</dbReference>
<evidence type="ECO:0000313" key="8">
    <source>
        <dbReference type="EMBL" id="MDY0745415.1"/>
    </source>
</evidence>
<dbReference type="SMART" id="SM00448">
    <property type="entry name" value="REC"/>
    <property type="match status" value="1"/>
</dbReference>
<evidence type="ECO:0000259" key="7">
    <source>
        <dbReference type="PROSITE" id="PS50110"/>
    </source>
</evidence>
<keyword evidence="9" id="KW-1185">Reference proteome</keyword>
<dbReference type="InterPro" id="IPR005467">
    <property type="entry name" value="His_kinase_dom"/>
</dbReference>
<dbReference type="PROSITE" id="PS50110">
    <property type="entry name" value="RESPONSE_REGULATORY"/>
    <property type="match status" value="1"/>
</dbReference>
<keyword evidence="3 4" id="KW-0597">Phosphoprotein</keyword>
<dbReference type="InterPro" id="IPR001789">
    <property type="entry name" value="Sig_transdc_resp-reg_receiver"/>
</dbReference>
<dbReference type="Gene3D" id="3.40.50.2300">
    <property type="match status" value="1"/>
</dbReference>
<dbReference type="SMART" id="SM00388">
    <property type="entry name" value="HisKA"/>
    <property type="match status" value="1"/>
</dbReference>
<evidence type="ECO:0000259" key="6">
    <source>
        <dbReference type="PROSITE" id="PS50109"/>
    </source>
</evidence>
<comment type="catalytic activity">
    <reaction evidence="1">
        <text>ATP + protein L-histidine = ADP + protein N-phospho-L-histidine.</text>
        <dbReference type="EC" id="2.7.13.3"/>
    </reaction>
</comment>
<dbReference type="PANTHER" id="PTHR43547:SF2">
    <property type="entry name" value="HYBRID SIGNAL TRANSDUCTION HISTIDINE KINASE C"/>
    <property type="match status" value="1"/>
</dbReference>
<sequence length="395" mass="43020">MDQTMSRANEAPAFASPNTPNTSEGGRAGSDERLSILVVDDNPQSLLAMEAALAESGLRVLAADSGQAALELLLEHDDIALALLDVQMPVMDGYSLAELMRGSERTRHVPIIFLTAGAREAQRVFRGYEAGAVDFLYKPVDPRVLDSKIRVFVDLHRQRALLAARVAEHERLARTNALMLAALSHDIREPLTVLMLNAEMMVRRSEVPSLQKAAERMKAATTMLGRQVEHLVNLGRMPETEVSPVLARGDLARLVEQRLQIGANQALMWSPSRFDSEGDTVGDFDARLIAEAVDHLLLQAATHARDAQITIHLDGTARRAMRLSLDFDRVLSEAAARYLFGAGKPIEGMSASQVGAGLQGPQDIARAHGGSLIGSSRQGHGTRFEMMLPRGWSDL</sequence>
<feature type="region of interest" description="Disordered" evidence="5">
    <location>
        <begin position="1"/>
        <end position="30"/>
    </location>
</feature>
<feature type="modified residue" description="4-aspartylphosphate" evidence="4">
    <location>
        <position position="85"/>
    </location>
</feature>
<evidence type="ECO:0000313" key="9">
    <source>
        <dbReference type="Proteomes" id="UP001285263"/>
    </source>
</evidence>
<dbReference type="Gene3D" id="1.10.287.130">
    <property type="match status" value="1"/>
</dbReference>
<dbReference type="SUPFAM" id="SSF52172">
    <property type="entry name" value="CheY-like"/>
    <property type="match status" value="1"/>
</dbReference>
<dbReference type="InterPro" id="IPR011006">
    <property type="entry name" value="CheY-like_superfamily"/>
</dbReference>
<feature type="domain" description="Response regulatory" evidence="7">
    <location>
        <begin position="35"/>
        <end position="153"/>
    </location>
</feature>
<evidence type="ECO:0000256" key="1">
    <source>
        <dbReference type="ARBA" id="ARBA00000085"/>
    </source>
</evidence>
<gene>
    <name evidence="8" type="ORF">SNE35_12910</name>
</gene>
<protein>
    <recommendedName>
        <fullName evidence="2">histidine kinase</fullName>
        <ecNumber evidence="2">2.7.13.3</ecNumber>
    </recommendedName>
</protein>
<dbReference type="InterPro" id="IPR036097">
    <property type="entry name" value="HisK_dim/P_sf"/>
</dbReference>
<dbReference type="PANTHER" id="PTHR43547">
    <property type="entry name" value="TWO-COMPONENT HISTIDINE KINASE"/>
    <property type="match status" value="1"/>
</dbReference>
<evidence type="ECO:0000256" key="3">
    <source>
        <dbReference type="ARBA" id="ARBA00022553"/>
    </source>
</evidence>
<dbReference type="EMBL" id="JAXCLA010000004">
    <property type="protein sequence ID" value="MDY0745415.1"/>
    <property type="molecule type" value="Genomic_DNA"/>
</dbReference>
<dbReference type="CDD" id="cd00082">
    <property type="entry name" value="HisKA"/>
    <property type="match status" value="1"/>
</dbReference>
<dbReference type="Gene3D" id="3.30.565.10">
    <property type="entry name" value="Histidine kinase-like ATPase, C-terminal domain"/>
    <property type="match status" value="1"/>
</dbReference>
<evidence type="ECO:0000256" key="4">
    <source>
        <dbReference type="PROSITE-ProRule" id="PRU00169"/>
    </source>
</evidence>
<dbReference type="Pfam" id="PF00512">
    <property type="entry name" value="HisKA"/>
    <property type="match status" value="1"/>
</dbReference>
<dbReference type="SUPFAM" id="SSF47384">
    <property type="entry name" value="Homodimeric domain of signal transducing histidine kinase"/>
    <property type="match status" value="1"/>
</dbReference>
<comment type="caution">
    <text evidence="8">The sequence shown here is derived from an EMBL/GenBank/DDBJ whole genome shotgun (WGS) entry which is preliminary data.</text>
</comment>
<feature type="domain" description="Histidine kinase" evidence="6">
    <location>
        <begin position="182"/>
        <end position="392"/>
    </location>
</feature>
<dbReference type="InterPro" id="IPR036890">
    <property type="entry name" value="HATPase_C_sf"/>
</dbReference>